<comment type="caution">
    <text evidence="1">The sequence shown here is derived from an EMBL/GenBank/DDBJ whole genome shotgun (WGS) entry which is preliminary data.</text>
</comment>
<dbReference type="EMBL" id="CAJVPM010013795">
    <property type="protein sequence ID" value="CAG8597192.1"/>
    <property type="molecule type" value="Genomic_DNA"/>
</dbReference>
<accession>A0ACA9MJW8</accession>
<feature type="non-terminal residue" evidence="1">
    <location>
        <position position="650"/>
    </location>
</feature>
<dbReference type="Proteomes" id="UP000789860">
    <property type="component" value="Unassembled WGS sequence"/>
</dbReference>
<keyword evidence="2" id="KW-1185">Reference proteome</keyword>
<feature type="non-terminal residue" evidence="1">
    <location>
        <position position="1"/>
    </location>
</feature>
<proteinExistence type="predicted"/>
<name>A0ACA9MJW8_9GLOM</name>
<protein>
    <submittedName>
        <fullName evidence="1">3712_t:CDS:1</fullName>
    </submittedName>
</protein>
<gene>
    <name evidence="1" type="ORF">SCALOS_LOCUS6795</name>
</gene>
<evidence type="ECO:0000313" key="1">
    <source>
        <dbReference type="EMBL" id="CAG8597192.1"/>
    </source>
</evidence>
<reference evidence="1" key="1">
    <citation type="submission" date="2021-06" db="EMBL/GenBank/DDBJ databases">
        <authorList>
            <person name="Kallberg Y."/>
            <person name="Tangrot J."/>
            <person name="Rosling A."/>
        </authorList>
    </citation>
    <scope>NUCLEOTIDE SEQUENCE</scope>
    <source>
        <strain evidence="1">AU212A</strain>
    </source>
</reference>
<sequence length="650" mass="76418">RQKKLLIGNNTIQVWDNKKLDFICIINKNPYEPELPYEKFQVTKIRLGPSKFDIILKERNNDKEIRVKIEHEDDIINIVRNAIDALTYLYSQSKSVNLAVGGKRSTFNEIVKQTRNIIKRFISLYPNVWRLLDFRYKLMLIFIELKDFSLIAYILFGNKNLSDYDSEKHISSSLSVIIVNDNESDIKTKLKSIISKNDSKFHESTEQNRPLHSWLVPLEYLLPEYHKNIIRKNEKREFIKETYINMNNMTMLTYFLEYYSTNAMNNIGWMNIVNEIIPILYEINYGWYVQEFFYNTCFGNKRLDSPTLKFHEIKKRSKNSLKVFIPVTQLIPHDNNLELKSISDNEIPYIRMVPLINLSTNKDNLSTQSTFKKVLIKLFLPGKYSSIKNEDYSPFIRLLKLIGKDDVFYEIPSMEAIMTWMWYSSKYHWRHTLQIYVIYLLTYSIISWAYIAHLEITGQAPDTYDVVDSNSNSNETLYTMVGEIPDNPFSNLLSSIVAVYGWDSIPLDSWNFWPLVIINVIGGFLFVIVFGNIIISFMGDAFSNAERASRRGVLKLHTSLIYDYACLEGSSLASKTSNFDILFKDKLNVRYICFLDEQDLTREWKEKSKEIGPRWLNTYSFSSDNEQSEINLNIDEIDFIWTWKGKKGRK</sequence>
<evidence type="ECO:0000313" key="2">
    <source>
        <dbReference type="Proteomes" id="UP000789860"/>
    </source>
</evidence>
<organism evidence="1 2">
    <name type="scientific">Scutellospora calospora</name>
    <dbReference type="NCBI Taxonomy" id="85575"/>
    <lineage>
        <taxon>Eukaryota</taxon>
        <taxon>Fungi</taxon>
        <taxon>Fungi incertae sedis</taxon>
        <taxon>Mucoromycota</taxon>
        <taxon>Glomeromycotina</taxon>
        <taxon>Glomeromycetes</taxon>
        <taxon>Diversisporales</taxon>
        <taxon>Gigasporaceae</taxon>
        <taxon>Scutellospora</taxon>
    </lineage>
</organism>